<keyword evidence="9" id="KW-1133">Transmembrane helix</keyword>
<dbReference type="Pfam" id="PF07730">
    <property type="entry name" value="HisKA_3"/>
    <property type="match status" value="1"/>
</dbReference>
<reference evidence="12" key="1">
    <citation type="submission" date="2020-09" db="EMBL/GenBank/DDBJ databases">
        <title>A novel bacterium of genus Paenibacillus, isolated from South China Sea.</title>
        <authorList>
            <person name="Huang H."/>
            <person name="Mo K."/>
            <person name="Hu Y."/>
        </authorList>
    </citation>
    <scope>NUCLEOTIDE SEQUENCE</scope>
    <source>
        <strain evidence="12">IB182493</strain>
    </source>
</reference>
<dbReference type="Gene3D" id="1.20.5.1930">
    <property type="match status" value="1"/>
</dbReference>
<evidence type="ECO:0000256" key="2">
    <source>
        <dbReference type="ARBA" id="ARBA00012438"/>
    </source>
</evidence>
<dbReference type="EC" id="2.7.13.3" evidence="2"/>
<organism evidence="12 13">
    <name type="scientific">Paenibacillus arenilitoris</name>
    <dbReference type="NCBI Taxonomy" id="2772299"/>
    <lineage>
        <taxon>Bacteria</taxon>
        <taxon>Bacillati</taxon>
        <taxon>Bacillota</taxon>
        <taxon>Bacilli</taxon>
        <taxon>Bacillales</taxon>
        <taxon>Paenibacillaceae</taxon>
        <taxon>Paenibacillus</taxon>
    </lineage>
</organism>
<feature type="transmembrane region" description="Helical" evidence="9">
    <location>
        <begin position="64"/>
        <end position="87"/>
    </location>
</feature>
<dbReference type="AlphaFoldDB" id="A0A927CR20"/>
<keyword evidence="9" id="KW-0472">Membrane</keyword>
<evidence type="ECO:0000256" key="8">
    <source>
        <dbReference type="ARBA" id="ARBA00023012"/>
    </source>
</evidence>
<dbReference type="InterPro" id="IPR011712">
    <property type="entry name" value="Sig_transdc_His_kin_sub3_dim/P"/>
</dbReference>
<dbReference type="CDD" id="cd16917">
    <property type="entry name" value="HATPase_UhpB-NarQ-NarX-like"/>
    <property type="match status" value="1"/>
</dbReference>
<feature type="domain" description="Signal transduction histidine kinase subgroup 3 dimerisation and phosphoacceptor" evidence="11">
    <location>
        <begin position="183"/>
        <end position="247"/>
    </location>
</feature>
<evidence type="ECO:0000256" key="3">
    <source>
        <dbReference type="ARBA" id="ARBA00022553"/>
    </source>
</evidence>
<keyword evidence="13" id="KW-1185">Reference proteome</keyword>
<evidence type="ECO:0000256" key="7">
    <source>
        <dbReference type="ARBA" id="ARBA00022840"/>
    </source>
</evidence>
<evidence type="ECO:0000256" key="9">
    <source>
        <dbReference type="SAM" id="Phobius"/>
    </source>
</evidence>
<dbReference type="RefSeq" id="WP_190862701.1">
    <property type="nucleotide sequence ID" value="NZ_JACXIY010000018.1"/>
</dbReference>
<comment type="catalytic activity">
    <reaction evidence="1">
        <text>ATP + protein L-histidine = ADP + protein N-phospho-L-histidine.</text>
        <dbReference type="EC" id="2.7.13.3"/>
    </reaction>
</comment>
<dbReference type="SUPFAM" id="SSF55874">
    <property type="entry name" value="ATPase domain of HSP90 chaperone/DNA topoisomerase II/histidine kinase"/>
    <property type="match status" value="1"/>
</dbReference>
<dbReference type="PANTHER" id="PTHR24421:SF10">
    <property type="entry name" value="NITRATE_NITRITE SENSOR PROTEIN NARQ"/>
    <property type="match status" value="1"/>
</dbReference>
<protein>
    <recommendedName>
        <fullName evidence="2">histidine kinase</fullName>
        <ecNumber evidence="2">2.7.13.3</ecNumber>
    </recommendedName>
</protein>
<evidence type="ECO:0000313" key="12">
    <source>
        <dbReference type="EMBL" id="MBD2870070.1"/>
    </source>
</evidence>
<dbReference type="Proteomes" id="UP000632125">
    <property type="component" value="Unassembled WGS sequence"/>
</dbReference>
<evidence type="ECO:0000313" key="13">
    <source>
        <dbReference type="Proteomes" id="UP000632125"/>
    </source>
</evidence>
<evidence type="ECO:0000256" key="6">
    <source>
        <dbReference type="ARBA" id="ARBA00022777"/>
    </source>
</evidence>
<keyword evidence="3" id="KW-0597">Phosphoprotein</keyword>
<evidence type="ECO:0000259" key="10">
    <source>
        <dbReference type="Pfam" id="PF02518"/>
    </source>
</evidence>
<keyword evidence="7" id="KW-0067">ATP-binding</keyword>
<proteinExistence type="predicted"/>
<keyword evidence="8" id="KW-0902">Two-component regulatory system</keyword>
<keyword evidence="9" id="KW-0812">Transmembrane</keyword>
<name>A0A927CR20_9BACL</name>
<evidence type="ECO:0000259" key="11">
    <source>
        <dbReference type="Pfam" id="PF07730"/>
    </source>
</evidence>
<dbReference type="Gene3D" id="3.30.565.10">
    <property type="entry name" value="Histidine kinase-like ATPase, C-terminal domain"/>
    <property type="match status" value="1"/>
</dbReference>
<dbReference type="GO" id="GO:0005524">
    <property type="term" value="F:ATP binding"/>
    <property type="evidence" value="ECO:0007669"/>
    <property type="project" value="UniProtKB-KW"/>
</dbReference>
<feature type="domain" description="Histidine kinase/HSP90-like ATPase" evidence="10">
    <location>
        <begin position="297"/>
        <end position="369"/>
    </location>
</feature>
<evidence type="ECO:0000256" key="4">
    <source>
        <dbReference type="ARBA" id="ARBA00022679"/>
    </source>
</evidence>
<dbReference type="PANTHER" id="PTHR24421">
    <property type="entry name" value="NITRATE/NITRITE SENSOR PROTEIN NARX-RELATED"/>
    <property type="match status" value="1"/>
</dbReference>
<feature type="transmembrane region" description="Helical" evidence="9">
    <location>
        <begin position="94"/>
        <end position="114"/>
    </location>
</feature>
<keyword evidence="5" id="KW-0547">Nucleotide-binding</keyword>
<dbReference type="EMBL" id="JACXIY010000018">
    <property type="protein sequence ID" value="MBD2870070.1"/>
    <property type="molecule type" value="Genomic_DNA"/>
</dbReference>
<sequence>MNMLLYRIRIGLAAVPALVSIAGVEAGAYGPYVAYALLALLLAKAATFMPKYASLLLFVELIGFAWFAYAYGGILYLLLFSTLVAIFRTGPDKLPAVGWTALGLVLLAACLYGSADNGTMLAVAVLWIATAAILHAANDFEDKRHRFEDLYEALAASHEELDAARRRMLDYASQIERYAQSEERSRIAKDIHDDLGHRLIRVKMMSEAALHLFDADTARAKGMVEQMRDQLQDSMERMRRTVRRLAAVDERDARRYALDRLVQESADALGIEIRFEVSGSPHPLYPSLELILFNNAREAITNAVRHGQATEVAIELRFREDSVSLTVANNGALPDEPIEPGLGMRGMKERIALIGGRLEWHRGERFSVTTVLPLLGGRTPP</sequence>
<dbReference type="InterPro" id="IPR003594">
    <property type="entry name" value="HATPase_dom"/>
</dbReference>
<accession>A0A927CR20</accession>
<dbReference type="GO" id="GO:0000155">
    <property type="term" value="F:phosphorelay sensor kinase activity"/>
    <property type="evidence" value="ECO:0007669"/>
    <property type="project" value="InterPro"/>
</dbReference>
<dbReference type="GO" id="GO:0016020">
    <property type="term" value="C:membrane"/>
    <property type="evidence" value="ECO:0007669"/>
    <property type="project" value="InterPro"/>
</dbReference>
<evidence type="ECO:0000256" key="5">
    <source>
        <dbReference type="ARBA" id="ARBA00022741"/>
    </source>
</evidence>
<keyword evidence="6 12" id="KW-0418">Kinase</keyword>
<evidence type="ECO:0000256" key="1">
    <source>
        <dbReference type="ARBA" id="ARBA00000085"/>
    </source>
</evidence>
<gene>
    <name evidence="12" type="ORF">IDH41_15885</name>
</gene>
<dbReference type="InterPro" id="IPR050482">
    <property type="entry name" value="Sensor_HK_TwoCompSys"/>
</dbReference>
<dbReference type="Pfam" id="PF02518">
    <property type="entry name" value="HATPase_c"/>
    <property type="match status" value="1"/>
</dbReference>
<dbReference type="InterPro" id="IPR036890">
    <property type="entry name" value="HATPase_C_sf"/>
</dbReference>
<feature type="transmembrane region" description="Helical" evidence="9">
    <location>
        <begin position="120"/>
        <end position="137"/>
    </location>
</feature>
<keyword evidence="4" id="KW-0808">Transferase</keyword>
<comment type="caution">
    <text evidence="12">The sequence shown here is derived from an EMBL/GenBank/DDBJ whole genome shotgun (WGS) entry which is preliminary data.</text>
</comment>
<dbReference type="GO" id="GO:0046983">
    <property type="term" value="F:protein dimerization activity"/>
    <property type="evidence" value="ECO:0007669"/>
    <property type="project" value="InterPro"/>
</dbReference>